<dbReference type="InterPro" id="IPR050482">
    <property type="entry name" value="Sensor_HK_TwoCompSys"/>
</dbReference>
<dbReference type="InterPro" id="IPR055558">
    <property type="entry name" value="DUF7134"/>
</dbReference>
<keyword evidence="10" id="KW-0812">Transmembrane</keyword>
<keyword evidence="6 13" id="KW-0418">Kinase</keyword>
<reference evidence="14" key="1">
    <citation type="submission" date="2023-07" db="EMBL/GenBank/DDBJ databases">
        <title>Myceligenerans salitolerans sp. nov., a halotolerant actinomycete isolated from a salt lake in Xinjiang, China.</title>
        <authorList>
            <person name="Guan T."/>
        </authorList>
    </citation>
    <scope>NUCLEOTIDE SEQUENCE [LARGE SCALE GENOMIC DNA]</scope>
    <source>
        <strain evidence="14">XHU 5031</strain>
    </source>
</reference>
<dbReference type="PANTHER" id="PTHR24421:SF10">
    <property type="entry name" value="NITRATE_NITRITE SENSOR PROTEIN NARQ"/>
    <property type="match status" value="1"/>
</dbReference>
<evidence type="ECO:0000256" key="3">
    <source>
        <dbReference type="ARBA" id="ARBA00022553"/>
    </source>
</evidence>
<evidence type="ECO:0000256" key="1">
    <source>
        <dbReference type="ARBA" id="ARBA00000085"/>
    </source>
</evidence>
<dbReference type="GO" id="GO:0016301">
    <property type="term" value="F:kinase activity"/>
    <property type="evidence" value="ECO:0007669"/>
    <property type="project" value="UniProtKB-KW"/>
</dbReference>
<dbReference type="Pfam" id="PF07730">
    <property type="entry name" value="HisKA_3"/>
    <property type="match status" value="1"/>
</dbReference>
<feature type="transmembrane region" description="Helical" evidence="10">
    <location>
        <begin position="113"/>
        <end position="136"/>
    </location>
</feature>
<feature type="region of interest" description="Disordered" evidence="9">
    <location>
        <begin position="385"/>
        <end position="439"/>
    </location>
</feature>
<keyword evidence="4" id="KW-0808">Transferase</keyword>
<dbReference type="Gene3D" id="3.30.565.10">
    <property type="entry name" value="Histidine kinase-like ATPase, C-terminal domain"/>
    <property type="match status" value="1"/>
</dbReference>
<dbReference type="InterPro" id="IPR036890">
    <property type="entry name" value="HATPase_C_sf"/>
</dbReference>
<feature type="domain" description="DUF7134" evidence="12">
    <location>
        <begin position="10"/>
        <end position="168"/>
    </location>
</feature>
<feature type="transmembrane region" description="Helical" evidence="10">
    <location>
        <begin position="15"/>
        <end position="37"/>
    </location>
</feature>
<evidence type="ECO:0000313" key="14">
    <source>
        <dbReference type="Proteomes" id="UP000664617"/>
    </source>
</evidence>
<gene>
    <name evidence="13" type="ORF">J0911_19920</name>
</gene>
<keyword evidence="10" id="KW-1133">Transmembrane helix</keyword>
<dbReference type="SUPFAM" id="SSF55874">
    <property type="entry name" value="ATPase domain of HSP90 chaperone/DNA topoisomerase II/histidine kinase"/>
    <property type="match status" value="1"/>
</dbReference>
<evidence type="ECO:0000256" key="4">
    <source>
        <dbReference type="ARBA" id="ARBA00022679"/>
    </source>
</evidence>
<evidence type="ECO:0000256" key="8">
    <source>
        <dbReference type="ARBA" id="ARBA00023012"/>
    </source>
</evidence>
<dbReference type="Gene3D" id="1.20.5.1930">
    <property type="match status" value="1"/>
</dbReference>
<proteinExistence type="predicted"/>
<comment type="caution">
    <text evidence="13">The sequence shown here is derived from an EMBL/GenBank/DDBJ whole genome shotgun (WGS) entry which is preliminary data.</text>
</comment>
<keyword evidence="5" id="KW-0547">Nucleotide-binding</keyword>
<feature type="transmembrane region" description="Helical" evidence="10">
    <location>
        <begin position="142"/>
        <end position="165"/>
    </location>
</feature>
<evidence type="ECO:0000256" key="9">
    <source>
        <dbReference type="SAM" id="MobiDB-lite"/>
    </source>
</evidence>
<keyword evidence="7" id="KW-0067">ATP-binding</keyword>
<feature type="transmembrane region" description="Helical" evidence="10">
    <location>
        <begin position="71"/>
        <end position="101"/>
    </location>
</feature>
<dbReference type="EC" id="2.7.13.3" evidence="2"/>
<dbReference type="Proteomes" id="UP000664617">
    <property type="component" value="Unassembled WGS sequence"/>
</dbReference>
<dbReference type="CDD" id="cd16917">
    <property type="entry name" value="HATPase_UhpB-NarQ-NarX-like"/>
    <property type="match status" value="1"/>
</dbReference>
<keyword evidence="8" id="KW-0902">Two-component regulatory system</keyword>
<feature type="domain" description="Signal transduction histidine kinase subgroup 3 dimerisation and phosphoacceptor" evidence="11">
    <location>
        <begin position="196"/>
        <end position="261"/>
    </location>
</feature>
<feature type="compositionally biased region" description="Basic and acidic residues" evidence="9">
    <location>
        <begin position="399"/>
        <end position="439"/>
    </location>
</feature>
<evidence type="ECO:0000259" key="12">
    <source>
        <dbReference type="Pfam" id="PF23539"/>
    </source>
</evidence>
<sequence>MQSSPEERRMRRQDAVLAAAVTVITLGVVLAMVRLIAPDPAVGLSSAQSWALGVLSCAQAPFLALRRTWPVATLVAVAVCQVALVAVAPEVMSHGIALLVAAYTIGAHAPVRAAFAVIVPAVLLQAATAAIAAWGLPGTSAIVVSQAGSAALAYGGAALVGSYVASRRRERELERMSARAQIAAQRERAETAVAAERGRIARELHDVAAHHLSGMIVQAAAVGRLIGRDDEAARSGAAWIRSQGKATLENLRQVVGLLRDDAGVDGNAPVPGLEALPVLVAEARRTGTDVVLEETGEPRQLPPIADISCYRIAQQALTNVRQHAPGATARVRLAYGPRDVALEVVNGPAAASPAVLAAGGGSGLIGMRERAGLIGADLAAGPAGDGGWRVHLRLPVPDDGGRARQDVGGRAEQTHAGRADQTHGEQADRQHGEETGDRR</sequence>
<evidence type="ECO:0000313" key="13">
    <source>
        <dbReference type="EMBL" id="MBO0611294.1"/>
    </source>
</evidence>
<evidence type="ECO:0000256" key="6">
    <source>
        <dbReference type="ARBA" id="ARBA00022777"/>
    </source>
</evidence>
<organism evidence="13 14">
    <name type="scientific">Myceligenerans salitolerans</name>
    <dbReference type="NCBI Taxonomy" id="1230528"/>
    <lineage>
        <taxon>Bacteria</taxon>
        <taxon>Bacillati</taxon>
        <taxon>Actinomycetota</taxon>
        <taxon>Actinomycetes</taxon>
        <taxon>Micrococcales</taxon>
        <taxon>Promicromonosporaceae</taxon>
        <taxon>Myceligenerans</taxon>
    </lineage>
</organism>
<name>A0ABS3IFU8_9MICO</name>
<evidence type="ECO:0000256" key="2">
    <source>
        <dbReference type="ARBA" id="ARBA00012438"/>
    </source>
</evidence>
<dbReference type="EMBL" id="JAFMPK010000049">
    <property type="protein sequence ID" value="MBO0611294.1"/>
    <property type="molecule type" value="Genomic_DNA"/>
</dbReference>
<protein>
    <recommendedName>
        <fullName evidence="2">histidine kinase</fullName>
        <ecNumber evidence="2">2.7.13.3</ecNumber>
    </recommendedName>
</protein>
<dbReference type="InterPro" id="IPR011712">
    <property type="entry name" value="Sig_transdc_His_kin_sub3_dim/P"/>
</dbReference>
<keyword evidence="14" id="KW-1185">Reference proteome</keyword>
<evidence type="ECO:0000259" key="11">
    <source>
        <dbReference type="Pfam" id="PF07730"/>
    </source>
</evidence>
<keyword evidence="3" id="KW-0597">Phosphoprotein</keyword>
<keyword evidence="10" id="KW-0472">Membrane</keyword>
<accession>A0ABS3IFU8</accession>
<dbReference type="Pfam" id="PF23539">
    <property type="entry name" value="DUF7134"/>
    <property type="match status" value="1"/>
</dbReference>
<dbReference type="PANTHER" id="PTHR24421">
    <property type="entry name" value="NITRATE/NITRITE SENSOR PROTEIN NARX-RELATED"/>
    <property type="match status" value="1"/>
</dbReference>
<evidence type="ECO:0000256" key="5">
    <source>
        <dbReference type="ARBA" id="ARBA00022741"/>
    </source>
</evidence>
<evidence type="ECO:0000256" key="7">
    <source>
        <dbReference type="ARBA" id="ARBA00022840"/>
    </source>
</evidence>
<dbReference type="RefSeq" id="WP_207277254.1">
    <property type="nucleotide sequence ID" value="NZ_JAFMPK010000049.1"/>
</dbReference>
<comment type="catalytic activity">
    <reaction evidence="1">
        <text>ATP + protein L-histidine = ADP + protein N-phospho-L-histidine.</text>
        <dbReference type="EC" id="2.7.13.3"/>
    </reaction>
</comment>
<evidence type="ECO:0000256" key="10">
    <source>
        <dbReference type="SAM" id="Phobius"/>
    </source>
</evidence>